<reference evidence="3" key="1">
    <citation type="journal article" date="2019" name="Int. J. Syst. Evol. Microbiol.">
        <title>The Global Catalogue of Microorganisms (GCM) 10K type strain sequencing project: providing services to taxonomists for standard genome sequencing and annotation.</title>
        <authorList>
            <consortium name="The Broad Institute Genomics Platform"/>
            <consortium name="The Broad Institute Genome Sequencing Center for Infectious Disease"/>
            <person name="Wu L."/>
            <person name="Ma J."/>
        </authorList>
    </citation>
    <scope>NUCLEOTIDE SEQUENCE [LARGE SCALE GENOMIC DNA]</scope>
    <source>
        <strain evidence="3">CCM 7855</strain>
    </source>
</reference>
<evidence type="ECO:0000256" key="1">
    <source>
        <dbReference type="SAM" id="SignalP"/>
    </source>
</evidence>
<dbReference type="EMBL" id="BMCS01000001">
    <property type="protein sequence ID" value="GGF15064.1"/>
    <property type="molecule type" value="Genomic_DNA"/>
</dbReference>
<evidence type="ECO:0000313" key="2">
    <source>
        <dbReference type="EMBL" id="GGF15064.1"/>
    </source>
</evidence>
<dbReference type="RefSeq" id="WP_188487261.1">
    <property type="nucleotide sequence ID" value="NZ_BMCS01000001.1"/>
</dbReference>
<name>A0ABQ1UET2_9NOCA</name>
<feature type="signal peptide" evidence="1">
    <location>
        <begin position="1"/>
        <end position="37"/>
    </location>
</feature>
<keyword evidence="1" id="KW-0732">Signal</keyword>
<protein>
    <submittedName>
        <fullName evidence="2">Uncharacterized protein</fullName>
    </submittedName>
</protein>
<accession>A0ABQ1UET2</accession>
<gene>
    <name evidence="2" type="ORF">GCM10007298_08920</name>
</gene>
<evidence type="ECO:0000313" key="3">
    <source>
        <dbReference type="Proteomes" id="UP000632454"/>
    </source>
</evidence>
<proteinExistence type="predicted"/>
<organism evidence="2 3">
    <name type="scientific">Williamsia phyllosphaerae</name>
    <dbReference type="NCBI Taxonomy" id="885042"/>
    <lineage>
        <taxon>Bacteria</taxon>
        <taxon>Bacillati</taxon>
        <taxon>Actinomycetota</taxon>
        <taxon>Actinomycetes</taxon>
        <taxon>Mycobacteriales</taxon>
        <taxon>Nocardiaceae</taxon>
        <taxon>Williamsia</taxon>
    </lineage>
</organism>
<keyword evidence="3" id="KW-1185">Reference proteome</keyword>
<sequence>MTTNTNRRNPARSIVLGLTASAAVVGIGMVGAGAASAAPTTTDPGASAAVAGTYDKKFVSRYYPTPQSAVIGAQINLYLFNSVRLNGNQACSEQPNPVVKPDTPTGWTAIITATCLSDAGTSRSTAPVGQ</sequence>
<feature type="chain" id="PRO_5046376876" evidence="1">
    <location>
        <begin position="38"/>
        <end position="130"/>
    </location>
</feature>
<dbReference type="Proteomes" id="UP000632454">
    <property type="component" value="Unassembled WGS sequence"/>
</dbReference>
<comment type="caution">
    <text evidence="2">The sequence shown here is derived from an EMBL/GenBank/DDBJ whole genome shotgun (WGS) entry which is preliminary data.</text>
</comment>